<protein>
    <submittedName>
        <fullName evidence="8">MFS general substrate transporter</fullName>
    </submittedName>
</protein>
<dbReference type="PANTHER" id="PTHR23501">
    <property type="entry name" value="MAJOR FACILITATOR SUPERFAMILY"/>
    <property type="match status" value="1"/>
</dbReference>
<dbReference type="Gene3D" id="1.20.1250.20">
    <property type="entry name" value="MFS general substrate transporter like domains"/>
    <property type="match status" value="1"/>
</dbReference>
<feature type="compositionally biased region" description="Basic and acidic residues" evidence="5">
    <location>
        <begin position="522"/>
        <end position="532"/>
    </location>
</feature>
<proteinExistence type="predicted"/>
<evidence type="ECO:0000259" key="7">
    <source>
        <dbReference type="PROSITE" id="PS50850"/>
    </source>
</evidence>
<dbReference type="OrthoDB" id="10021397at2759"/>
<dbReference type="AlphaFoldDB" id="A0A4S8M795"/>
<evidence type="ECO:0000256" key="2">
    <source>
        <dbReference type="ARBA" id="ARBA00022692"/>
    </source>
</evidence>
<feature type="transmembrane region" description="Helical" evidence="6">
    <location>
        <begin position="294"/>
        <end position="315"/>
    </location>
</feature>
<organism evidence="8 9">
    <name type="scientific">Dendrothele bispora (strain CBS 962.96)</name>
    <dbReference type="NCBI Taxonomy" id="1314807"/>
    <lineage>
        <taxon>Eukaryota</taxon>
        <taxon>Fungi</taxon>
        <taxon>Dikarya</taxon>
        <taxon>Basidiomycota</taxon>
        <taxon>Agaricomycotina</taxon>
        <taxon>Agaricomycetes</taxon>
        <taxon>Agaricomycetidae</taxon>
        <taxon>Agaricales</taxon>
        <taxon>Agaricales incertae sedis</taxon>
        <taxon>Dendrothele</taxon>
    </lineage>
</organism>
<evidence type="ECO:0000256" key="3">
    <source>
        <dbReference type="ARBA" id="ARBA00022989"/>
    </source>
</evidence>
<dbReference type="InterPro" id="IPR011701">
    <property type="entry name" value="MFS"/>
</dbReference>
<dbReference type="PANTHER" id="PTHR23501:SF198">
    <property type="entry name" value="AZOLE RESISTANCE PROTEIN 1-RELATED"/>
    <property type="match status" value="1"/>
</dbReference>
<evidence type="ECO:0000256" key="1">
    <source>
        <dbReference type="ARBA" id="ARBA00004141"/>
    </source>
</evidence>
<comment type="subcellular location">
    <subcellularLocation>
        <location evidence="1">Membrane</location>
        <topology evidence="1">Multi-pass membrane protein</topology>
    </subcellularLocation>
</comment>
<feature type="transmembrane region" description="Helical" evidence="6">
    <location>
        <begin position="118"/>
        <end position="139"/>
    </location>
</feature>
<keyword evidence="4 6" id="KW-0472">Membrane</keyword>
<gene>
    <name evidence="8" type="ORF">K435DRAFT_838482</name>
</gene>
<evidence type="ECO:0000313" key="9">
    <source>
        <dbReference type="Proteomes" id="UP000297245"/>
    </source>
</evidence>
<feature type="transmembrane region" description="Helical" evidence="6">
    <location>
        <begin position="91"/>
        <end position="112"/>
    </location>
</feature>
<keyword evidence="9" id="KW-1185">Reference proteome</keyword>
<dbReference type="PROSITE" id="PS50850">
    <property type="entry name" value="MFS"/>
    <property type="match status" value="1"/>
</dbReference>
<dbReference type="Gene3D" id="1.20.1720.10">
    <property type="entry name" value="Multidrug resistance protein D"/>
    <property type="match status" value="1"/>
</dbReference>
<feature type="transmembrane region" description="Helical" evidence="6">
    <location>
        <begin position="21"/>
        <end position="38"/>
    </location>
</feature>
<keyword evidence="3 6" id="KW-1133">Transmembrane helix</keyword>
<dbReference type="Pfam" id="PF07690">
    <property type="entry name" value="MFS_1"/>
    <property type="match status" value="1"/>
</dbReference>
<feature type="transmembrane region" description="Helical" evidence="6">
    <location>
        <begin position="256"/>
        <end position="273"/>
    </location>
</feature>
<evidence type="ECO:0000313" key="8">
    <source>
        <dbReference type="EMBL" id="THU97688.1"/>
    </source>
</evidence>
<feature type="transmembrane region" description="Helical" evidence="6">
    <location>
        <begin position="385"/>
        <end position="408"/>
    </location>
</feature>
<dbReference type="Proteomes" id="UP000297245">
    <property type="component" value="Unassembled WGS sequence"/>
</dbReference>
<keyword evidence="2 6" id="KW-0812">Transmembrane</keyword>
<dbReference type="InterPro" id="IPR036259">
    <property type="entry name" value="MFS_trans_sf"/>
</dbReference>
<feature type="transmembrane region" description="Helical" evidence="6">
    <location>
        <begin position="222"/>
        <end position="244"/>
    </location>
</feature>
<feature type="transmembrane region" description="Helical" evidence="6">
    <location>
        <begin position="58"/>
        <end position="79"/>
    </location>
</feature>
<evidence type="ECO:0000256" key="6">
    <source>
        <dbReference type="SAM" id="Phobius"/>
    </source>
</evidence>
<dbReference type="EMBL" id="ML179150">
    <property type="protein sequence ID" value="THU97688.1"/>
    <property type="molecule type" value="Genomic_DNA"/>
</dbReference>
<feature type="region of interest" description="Disordered" evidence="5">
    <location>
        <begin position="522"/>
        <end position="568"/>
    </location>
</feature>
<reference evidence="8 9" key="1">
    <citation type="journal article" date="2019" name="Nat. Ecol. Evol.">
        <title>Megaphylogeny resolves global patterns of mushroom evolution.</title>
        <authorList>
            <person name="Varga T."/>
            <person name="Krizsan K."/>
            <person name="Foldi C."/>
            <person name="Dima B."/>
            <person name="Sanchez-Garcia M."/>
            <person name="Sanchez-Ramirez S."/>
            <person name="Szollosi G.J."/>
            <person name="Szarkandi J.G."/>
            <person name="Papp V."/>
            <person name="Albert L."/>
            <person name="Andreopoulos W."/>
            <person name="Angelini C."/>
            <person name="Antonin V."/>
            <person name="Barry K.W."/>
            <person name="Bougher N.L."/>
            <person name="Buchanan P."/>
            <person name="Buyck B."/>
            <person name="Bense V."/>
            <person name="Catcheside P."/>
            <person name="Chovatia M."/>
            <person name="Cooper J."/>
            <person name="Damon W."/>
            <person name="Desjardin D."/>
            <person name="Finy P."/>
            <person name="Geml J."/>
            <person name="Haridas S."/>
            <person name="Hughes K."/>
            <person name="Justo A."/>
            <person name="Karasinski D."/>
            <person name="Kautmanova I."/>
            <person name="Kiss B."/>
            <person name="Kocsube S."/>
            <person name="Kotiranta H."/>
            <person name="LaButti K.M."/>
            <person name="Lechner B.E."/>
            <person name="Liimatainen K."/>
            <person name="Lipzen A."/>
            <person name="Lukacs Z."/>
            <person name="Mihaltcheva S."/>
            <person name="Morgado L.N."/>
            <person name="Niskanen T."/>
            <person name="Noordeloos M.E."/>
            <person name="Ohm R.A."/>
            <person name="Ortiz-Santana B."/>
            <person name="Ovrebo C."/>
            <person name="Racz N."/>
            <person name="Riley R."/>
            <person name="Savchenko A."/>
            <person name="Shiryaev A."/>
            <person name="Soop K."/>
            <person name="Spirin V."/>
            <person name="Szebenyi C."/>
            <person name="Tomsovsky M."/>
            <person name="Tulloss R.E."/>
            <person name="Uehling J."/>
            <person name="Grigoriev I.V."/>
            <person name="Vagvolgyi C."/>
            <person name="Papp T."/>
            <person name="Martin F.M."/>
            <person name="Miettinen O."/>
            <person name="Hibbett D.S."/>
            <person name="Nagy L.G."/>
        </authorList>
    </citation>
    <scope>NUCLEOTIDE SEQUENCE [LARGE SCALE GENOMIC DNA]</scope>
    <source>
        <strain evidence="8 9">CBS 962.96</strain>
    </source>
</reference>
<dbReference type="InterPro" id="IPR020846">
    <property type="entry name" value="MFS_dom"/>
</dbReference>
<dbReference type="GO" id="GO:0005886">
    <property type="term" value="C:plasma membrane"/>
    <property type="evidence" value="ECO:0007669"/>
    <property type="project" value="TreeGrafter"/>
</dbReference>
<accession>A0A4S8M795</accession>
<feature type="transmembrane region" description="Helical" evidence="6">
    <location>
        <begin position="359"/>
        <end position="379"/>
    </location>
</feature>
<evidence type="ECO:0000256" key="4">
    <source>
        <dbReference type="ARBA" id="ARBA00023136"/>
    </source>
</evidence>
<feature type="transmembrane region" description="Helical" evidence="6">
    <location>
        <begin position="151"/>
        <end position="172"/>
    </location>
</feature>
<feature type="transmembrane region" description="Helical" evidence="6">
    <location>
        <begin position="178"/>
        <end position="201"/>
    </location>
</feature>
<feature type="domain" description="Major facilitator superfamily (MFS) profile" evidence="7">
    <location>
        <begin position="25"/>
        <end position="519"/>
    </location>
</feature>
<dbReference type="SUPFAM" id="SSF103473">
    <property type="entry name" value="MFS general substrate transporter"/>
    <property type="match status" value="1"/>
</dbReference>
<feature type="transmembrane region" description="Helical" evidence="6">
    <location>
        <begin position="420"/>
        <end position="446"/>
    </location>
</feature>
<dbReference type="GO" id="GO:0022857">
    <property type="term" value="F:transmembrane transporter activity"/>
    <property type="evidence" value="ECO:0007669"/>
    <property type="project" value="InterPro"/>
</dbReference>
<dbReference type="CDD" id="cd17502">
    <property type="entry name" value="MFS_Azr1_MDR_like"/>
    <property type="match status" value="1"/>
</dbReference>
<name>A0A4S8M795_DENBC</name>
<feature type="transmembrane region" description="Helical" evidence="6">
    <location>
        <begin position="495"/>
        <end position="516"/>
    </location>
</feature>
<evidence type="ECO:0000256" key="5">
    <source>
        <dbReference type="SAM" id="MobiDB-lite"/>
    </source>
</evidence>
<sequence length="587" mass="63926">MAKQPFNTTTTSTMPGLRGPKLFLVFLGMNLAALQVALDQTIIATAQTTIALDLNSLASLTWIVTGFFFTQSAFMLLYTQMLKLWPSKWQVWVFLLTVSLFELGSLICGVSRSMGLLIFGRVLAGSGAAGVFVCCLTILAESTTITIRPLLFGILGATYVFSSVIGPLIGGGLAEHVSWRWCFFINLPIGVLTIASILLFLQAKAPMGTEEQSLSFLQKLSHLDLVGTALAIGLNLFFILPLQWGGNEMSWSDRRVIALLCSSGAVAVVFGLWEWYIGEERALIPLSVLRNKHLVGCCITTFFTFWNLLLFTYFIPLLYQVVRERSPTLSGVDMLPMMGSLVLCTTGGGAVISRTRQYWPWMVAAPFAIIPGTVLLFVSTPDTSAAWLAGAQILVGAGIGPIFQTPVLAAQAHAQRPKDIIVATGIVTFAQRMGGTLSVAIAQAIFQSLLSDRLKKYAPSVSVEQIRQHPDSIRFIQNSELRDNALKAYTQSLNATFILGIPAGILSLIAVLFLVAKRPLPNHDRAPERAQEKANPPRSLRHDSSDQHNHEIGSNLGMDRANVDTTSKEKDGEVYCGIVVDSQQDVS</sequence>
<feature type="compositionally biased region" description="Basic and acidic residues" evidence="5">
    <location>
        <begin position="540"/>
        <end position="551"/>
    </location>
</feature>